<keyword evidence="2" id="KW-0938">Abscisic acid signaling pathway</keyword>
<dbReference type="AlphaFoldDB" id="A0A9E7JPM7"/>
<dbReference type="EMBL" id="CP097504">
    <property type="protein sequence ID" value="URD89222.1"/>
    <property type="molecule type" value="Genomic_DNA"/>
</dbReference>
<evidence type="ECO:0000256" key="2">
    <source>
        <dbReference type="ARBA" id="ARBA00022682"/>
    </source>
</evidence>
<dbReference type="OrthoDB" id="644067at2759"/>
<dbReference type="InterPro" id="IPR004827">
    <property type="entry name" value="bZIP"/>
</dbReference>
<evidence type="ECO:0000256" key="1">
    <source>
        <dbReference type="ARBA" id="ARBA00004123"/>
    </source>
</evidence>
<evidence type="ECO:0000256" key="6">
    <source>
        <dbReference type="ARBA" id="ARBA00023242"/>
    </source>
</evidence>
<evidence type="ECO:0000256" key="5">
    <source>
        <dbReference type="ARBA" id="ARBA00023163"/>
    </source>
</evidence>
<dbReference type="Proteomes" id="UP001055439">
    <property type="component" value="Chromosome 2"/>
</dbReference>
<reference evidence="8" key="1">
    <citation type="submission" date="2022-05" db="EMBL/GenBank/DDBJ databases">
        <title>The Musa troglodytarum L. genome provides insights into the mechanism of non-climacteric behaviour and enrichment of carotenoids.</title>
        <authorList>
            <person name="Wang J."/>
        </authorList>
    </citation>
    <scope>NUCLEOTIDE SEQUENCE</scope>
    <source>
        <tissue evidence="8">Leaf</tissue>
    </source>
</reference>
<organism evidence="8 9">
    <name type="scientific">Musa troglodytarum</name>
    <name type="common">fe'i banana</name>
    <dbReference type="NCBI Taxonomy" id="320322"/>
    <lineage>
        <taxon>Eukaryota</taxon>
        <taxon>Viridiplantae</taxon>
        <taxon>Streptophyta</taxon>
        <taxon>Embryophyta</taxon>
        <taxon>Tracheophyta</taxon>
        <taxon>Spermatophyta</taxon>
        <taxon>Magnoliopsida</taxon>
        <taxon>Liliopsida</taxon>
        <taxon>Zingiberales</taxon>
        <taxon>Musaceae</taxon>
        <taxon>Musa</taxon>
    </lineage>
</organism>
<dbReference type="GO" id="GO:0009738">
    <property type="term" value="P:abscisic acid-activated signaling pathway"/>
    <property type="evidence" value="ECO:0007669"/>
    <property type="project" value="UniProtKB-KW"/>
</dbReference>
<keyword evidence="6" id="KW-0539">Nucleus</keyword>
<dbReference type="GO" id="GO:0003700">
    <property type="term" value="F:DNA-binding transcription factor activity"/>
    <property type="evidence" value="ECO:0007669"/>
    <property type="project" value="InterPro"/>
</dbReference>
<dbReference type="CDD" id="cd14707">
    <property type="entry name" value="bZIP_plant_BZIP46"/>
    <property type="match status" value="1"/>
</dbReference>
<dbReference type="SMART" id="SM00338">
    <property type="entry name" value="BRLZ"/>
    <property type="match status" value="1"/>
</dbReference>
<dbReference type="SUPFAM" id="SSF57959">
    <property type="entry name" value="Leucine zipper domain"/>
    <property type="match status" value="1"/>
</dbReference>
<dbReference type="FunFam" id="1.20.5.170:FF:000036">
    <property type="entry name" value="ABSCISIC ACID-INSENSITIVE 5-like protein 2"/>
    <property type="match status" value="1"/>
</dbReference>
<evidence type="ECO:0000259" key="7">
    <source>
        <dbReference type="PROSITE" id="PS50217"/>
    </source>
</evidence>
<dbReference type="PROSITE" id="PS00036">
    <property type="entry name" value="BZIP_BASIC"/>
    <property type="match status" value="1"/>
</dbReference>
<evidence type="ECO:0000256" key="4">
    <source>
        <dbReference type="ARBA" id="ARBA00023125"/>
    </source>
</evidence>
<dbReference type="PANTHER" id="PTHR22952">
    <property type="entry name" value="CAMP-RESPONSE ELEMENT BINDING PROTEIN-RELATED"/>
    <property type="match status" value="1"/>
</dbReference>
<keyword evidence="4" id="KW-0238">DNA-binding</keyword>
<dbReference type="InterPro" id="IPR046347">
    <property type="entry name" value="bZIP_sf"/>
</dbReference>
<sequence length="290" mass="31917">MASPRVMASPSSSASSDVARQPSAYASAASCDQTEALGSVSMDHLLRGFCAQPPFPLPLPRNAAGTTAEVVWEIPDGAGSGYEDAAAAGADGEVTLEEFLARTGAVAEEDVGVSTGFVVDPAIGGRFCQQEQQLPLENPMLGFGSALESGGRRARKRVVLDDPVDKVVLRRQKRMIKNRESAARSRERKQAYTVELESLVARLEEENVTLVREQEEQHKMRFQQALRTPFYAKPRHHLETYLDCFPDKVGDWEASLQAKDSPAELMVNIIPVNESRKPLPILRRTHSMQW</sequence>
<dbReference type="GO" id="GO:0005634">
    <property type="term" value="C:nucleus"/>
    <property type="evidence" value="ECO:0007669"/>
    <property type="project" value="UniProtKB-SubCell"/>
</dbReference>
<dbReference type="GO" id="GO:0003677">
    <property type="term" value="F:DNA binding"/>
    <property type="evidence" value="ECO:0007669"/>
    <property type="project" value="UniProtKB-KW"/>
</dbReference>
<dbReference type="Pfam" id="PF00170">
    <property type="entry name" value="bZIP_1"/>
    <property type="match status" value="1"/>
</dbReference>
<dbReference type="InterPro" id="IPR043452">
    <property type="entry name" value="BZIP46-like"/>
</dbReference>
<evidence type="ECO:0000313" key="8">
    <source>
        <dbReference type="EMBL" id="URD89222.1"/>
    </source>
</evidence>
<keyword evidence="5" id="KW-0804">Transcription</keyword>
<feature type="domain" description="BZIP" evidence="7">
    <location>
        <begin position="168"/>
        <end position="216"/>
    </location>
</feature>
<dbReference type="Gene3D" id="1.20.5.170">
    <property type="match status" value="1"/>
</dbReference>
<keyword evidence="3" id="KW-0805">Transcription regulation</keyword>
<comment type="subcellular location">
    <subcellularLocation>
        <location evidence="1">Nucleus</location>
    </subcellularLocation>
</comment>
<evidence type="ECO:0000313" key="9">
    <source>
        <dbReference type="Proteomes" id="UP001055439"/>
    </source>
</evidence>
<accession>A0A9E7JPM7</accession>
<proteinExistence type="predicted"/>
<gene>
    <name evidence="8" type="ORF">MUK42_28432</name>
</gene>
<name>A0A9E7JPM7_9LILI</name>
<dbReference type="PROSITE" id="PS50217">
    <property type="entry name" value="BZIP"/>
    <property type="match status" value="1"/>
</dbReference>
<protein>
    <recommendedName>
        <fullName evidence="7">BZIP domain-containing protein</fullName>
    </recommendedName>
</protein>
<dbReference type="PANTHER" id="PTHR22952:SF392">
    <property type="entry name" value="BZIP TRANSCRIPTION FACTOR 12"/>
    <property type="match status" value="1"/>
</dbReference>
<dbReference type="GO" id="GO:0045893">
    <property type="term" value="P:positive regulation of DNA-templated transcription"/>
    <property type="evidence" value="ECO:0007669"/>
    <property type="project" value="InterPro"/>
</dbReference>
<dbReference type="PROSITE" id="PS51257">
    <property type="entry name" value="PROKAR_LIPOPROTEIN"/>
    <property type="match status" value="1"/>
</dbReference>
<evidence type="ECO:0000256" key="3">
    <source>
        <dbReference type="ARBA" id="ARBA00023015"/>
    </source>
</evidence>
<keyword evidence="9" id="KW-1185">Reference proteome</keyword>